<dbReference type="InterPro" id="IPR036263">
    <property type="entry name" value="Chorismate_II_sf"/>
</dbReference>
<proteinExistence type="predicted"/>
<reference evidence="3 4" key="1">
    <citation type="submission" date="2014-12" db="EMBL/GenBank/DDBJ databases">
        <title>Draft genome sequences of 10 type strains of Lactococcus.</title>
        <authorList>
            <person name="Sun Z."/>
            <person name="Zhong Z."/>
            <person name="Liu W."/>
            <person name="Zhang W."/>
            <person name="Zhang H."/>
        </authorList>
    </citation>
    <scope>NUCLEOTIDE SEQUENCE [LARGE SCALE GENOMIC DNA]</scope>
    <source>
        <strain evidence="3 4">DSM 20686</strain>
    </source>
</reference>
<feature type="domain" description="Chorismate mutase" evidence="2">
    <location>
        <begin position="1"/>
        <end position="87"/>
    </location>
</feature>
<dbReference type="InterPro" id="IPR036979">
    <property type="entry name" value="CM_dom_sf"/>
</dbReference>
<dbReference type="EMBL" id="JXJX01000008">
    <property type="protein sequence ID" value="PCS06445.1"/>
    <property type="molecule type" value="Genomic_DNA"/>
</dbReference>
<dbReference type="OrthoDB" id="9802281at2"/>
<dbReference type="InterPro" id="IPR051331">
    <property type="entry name" value="Chorismate_mutase-related"/>
</dbReference>
<dbReference type="GO" id="GO:0004106">
    <property type="term" value="F:chorismate mutase activity"/>
    <property type="evidence" value="ECO:0007669"/>
    <property type="project" value="InterPro"/>
</dbReference>
<comment type="caution">
    <text evidence="3">The sequence shown here is derived from an EMBL/GenBank/DDBJ whole genome shotgun (WGS) entry which is preliminary data.</text>
</comment>
<evidence type="ECO:0000313" key="4">
    <source>
        <dbReference type="Proteomes" id="UP000242246"/>
    </source>
</evidence>
<evidence type="ECO:0000256" key="1">
    <source>
        <dbReference type="ARBA" id="ARBA00023235"/>
    </source>
</evidence>
<organism evidence="3 4">
    <name type="scientific">Pseudolactococcus plantarum</name>
    <dbReference type="NCBI Taxonomy" id="1365"/>
    <lineage>
        <taxon>Bacteria</taxon>
        <taxon>Bacillati</taxon>
        <taxon>Bacillota</taxon>
        <taxon>Bacilli</taxon>
        <taxon>Lactobacillales</taxon>
        <taxon>Streptococcaceae</taxon>
        <taxon>Pseudolactococcus</taxon>
    </lineage>
</organism>
<dbReference type="Pfam" id="PF01817">
    <property type="entry name" value="CM_2"/>
    <property type="match status" value="1"/>
</dbReference>
<dbReference type="PANTHER" id="PTHR38041">
    <property type="entry name" value="CHORISMATE MUTASE"/>
    <property type="match status" value="1"/>
</dbReference>
<dbReference type="GO" id="GO:0046417">
    <property type="term" value="P:chorismate metabolic process"/>
    <property type="evidence" value="ECO:0007669"/>
    <property type="project" value="InterPro"/>
</dbReference>
<evidence type="ECO:0000313" key="3">
    <source>
        <dbReference type="EMBL" id="PCS06445.1"/>
    </source>
</evidence>
<sequence length="89" mass="10329">MNLDDIRNDIDMVDSQLIALLEQRMDLVSQVATYKKMTGVRVLDNSREIAILDKVANRVKEPLFTETIVNTFRDILKNSRAYQEQTLKD</sequence>
<dbReference type="GO" id="GO:0009697">
    <property type="term" value="P:salicylic acid biosynthetic process"/>
    <property type="evidence" value="ECO:0007669"/>
    <property type="project" value="TreeGrafter"/>
</dbReference>
<dbReference type="AlphaFoldDB" id="A0A2A5RZ02"/>
<keyword evidence="4" id="KW-1185">Reference proteome</keyword>
<keyword evidence="1" id="KW-0413">Isomerase</keyword>
<dbReference type="Proteomes" id="UP000242246">
    <property type="component" value="Unassembled WGS sequence"/>
</dbReference>
<name>A0A2A5RZ02_9LACT</name>
<dbReference type="NCBIfam" id="TIGR01805">
    <property type="entry name" value="CM_mono_grmpos"/>
    <property type="match status" value="1"/>
</dbReference>
<dbReference type="PROSITE" id="PS51168">
    <property type="entry name" value="CHORISMATE_MUT_2"/>
    <property type="match status" value="1"/>
</dbReference>
<accession>A0A2A5RZ02</accession>
<evidence type="ECO:0000259" key="2">
    <source>
        <dbReference type="PROSITE" id="PS51168"/>
    </source>
</evidence>
<dbReference type="InterPro" id="IPR011279">
    <property type="entry name" value="Chorismate_mutase_GmP"/>
</dbReference>
<dbReference type="STRING" id="1348632.GCA_001591745_01214"/>
<dbReference type="InterPro" id="IPR002701">
    <property type="entry name" value="CM_II_prokaryot"/>
</dbReference>
<dbReference type="Gene3D" id="1.20.59.10">
    <property type="entry name" value="Chorismate mutase"/>
    <property type="match status" value="1"/>
</dbReference>
<dbReference type="PANTHER" id="PTHR38041:SF1">
    <property type="entry name" value="CHORISMATE MUTASE"/>
    <property type="match status" value="1"/>
</dbReference>
<dbReference type="SMART" id="SM00830">
    <property type="entry name" value="CM_2"/>
    <property type="match status" value="1"/>
</dbReference>
<dbReference type="SUPFAM" id="SSF48600">
    <property type="entry name" value="Chorismate mutase II"/>
    <property type="match status" value="1"/>
</dbReference>
<dbReference type="RefSeq" id="WP_068163046.1">
    <property type="nucleotide sequence ID" value="NZ_JXJX01000008.1"/>
</dbReference>
<gene>
    <name evidence="3" type="ORF">RU87_GL001654</name>
</gene>
<protein>
    <recommendedName>
        <fullName evidence="2">Chorismate mutase domain-containing protein</fullName>
    </recommendedName>
</protein>